<organism evidence="1">
    <name type="scientific">marine sediment metagenome</name>
    <dbReference type="NCBI Taxonomy" id="412755"/>
    <lineage>
        <taxon>unclassified sequences</taxon>
        <taxon>metagenomes</taxon>
        <taxon>ecological metagenomes</taxon>
    </lineage>
</organism>
<name>A0A0F9UMH1_9ZZZZ</name>
<gene>
    <name evidence="1" type="ORF">LCGC14_0512280</name>
</gene>
<comment type="caution">
    <text evidence="1">The sequence shown here is derived from an EMBL/GenBank/DDBJ whole genome shotgun (WGS) entry which is preliminary data.</text>
</comment>
<sequence>MRATSRLDKLWKRYETQVYEYCKNQFDEYIKPYCIKHDLEFTTGNGTWWLGKEKGNELREGIPERLLLYNILTEPIPGMLSNDVGSLMPDYRRSD</sequence>
<dbReference type="EMBL" id="LAZR01000625">
    <property type="protein sequence ID" value="KKN62431.1"/>
    <property type="molecule type" value="Genomic_DNA"/>
</dbReference>
<protein>
    <submittedName>
        <fullName evidence="1">Uncharacterized protein</fullName>
    </submittedName>
</protein>
<reference evidence="1" key="1">
    <citation type="journal article" date="2015" name="Nature">
        <title>Complex archaea that bridge the gap between prokaryotes and eukaryotes.</title>
        <authorList>
            <person name="Spang A."/>
            <person name="Saw J.H."/>
            <person name="Jorgensen S.L."/>
            <person name="Zaremba-Niedzwiedzka K."/>
            <person name="Martijn J."/>
            <person name="Lind A.E."/>
            <person name="van Eijk R."/>
            <person name="Schleper C."/>
            <person name="Guy L."/>
            <person name="Ettema T.J."/>
        </authorList>
    </citation>
    <scope>NUCLEOTIDE SEQUENCE</scope>
</reference>
<dbReference type="AlphaFoldDB" id="A0A0F9UMH1"/>
<accession>A0A0F9UMH1</accession>
<evidence type="ECO:0000313" key="1">
    <source>
        <dbReference type="EMBL" id="KKN62431.1"/>
    </source>
</evidence>
<proteinExistence type="predicted"/>